<keyword evidence="1" id="KW-0812">Transmembrane</keyword>
<keyword evidence="2" id="KW-0347">Helicase</keyword>
<protein>
    <submittedName>
        <fullName evidence="2">Helicase</fullName>
    </submittedName>
</protein>
<feature type="transmembrane region" description="Helical" evidence="1">
    <location>
        <begin position="108"/>
        <end position="128"/>
    </location>
</feature>
<name>A0A0X9HJ25_9BBAC</name>
<evidence type="ECO:0000256" key="1">
    <source>
        <dbReference type="SAM" id="Phobius"/>
    </source>
</evidence>
<sequence>MSLNNIVASYEKVTEVERWSYDYWYLTNGKTIVRRRCKDVDFLIDMFRAINDPHDWCLVANLYNTKIVPFMLHEDYVRLMDQGMQASKVLHFFDNFTKRMHKPKRMGAYVVWSGLSVNYFAWSMYLYMNLNYKISNKIPLCKNTTLGDYNLLTNSSNNIDISCKIYKGTILVFSNTNKNPIKKICTLTKHQQHEQSQSQSESEYKIFFPVIMLLQKTQSNGWIICLNNNEIHECVFGDDYHFVTGEKIVLNNLRWSQHQQSTLHDNMDIDESVINDDVFNEDLIENTPLSSTLQHVTPCSVYEKQFCDIINQLYKTTNELMQHFCTLLLDEKDLLKYYVVESSFTTFYILVISFWQYTKTVLNITYQKLSHEDILYFVKVMCDKVDDTEYLYTQYLIYVSSKEAAAWFFDSLNFFVLPSQGIERFLESIACYFVLHLNIQSKTNSWAITSSSIKESDCDIGIKSMGFYKKLKIGGNDYIFNGTIYQHYNKKKIMFSPCNTLPHQKLTCQRLFLTKPLNFYMTQEGLFDVCRKKYLEPCPFVVLSTMKKNFISKDQQFLDKHIYKQMYQSINCDLSLLKIYHAKFILDKFYVLTENLRDCVSLPKMWQHQTKFHDQWSDVIKFILYLPVCDLIIIMIRLNLHVPLNNIIKPSGFVLDVMCLQVVILVHLLWPTTNVETLAWALLLPTKQDFLDYLEDHNYDNINLDCVYENKKRVCEVLHKSLLKIEYNKKLDILKIVQNTIEEINDVENNNNVTKKNKYEPKRLVKNTAQLYYKFLNLINQYNVWTDNLIEHKHNDTLIVWLMKFYMRIFLLEHTNNEELKNILFGFVYYRLLTNFHVVNTKVLINFCASLAIPMDNEKLCLVLSSKPNIGKSSFYDILGDYIVYYIHTKERYKNDSSEKNERVKALESQLYVMNEAKEFTNTFIKTNIDSTKIDQARCLYGLMEKYYGTYKVLICNNNEKDKIFLTDMFDDGASKRLGQMYFDHEFESIPFCGSLYYHFINRKYPLERDIKTKLKECVKSLLANALMYNSNPLDGLIYYKDMLKADDTYKYNMTCLKVFNNRKDAMVYTLKIKVDYYAPEFNDEKLIDIMRLAEYYVKEMLHPERRKQVSIEILKSDFKSMYDKEHYDVETRTYNNLYIALDERYFNKVTPTLKANVNEYW</sequence>
<keyword evidence="1" id="KW-1133">Transmembrane helix</keyword>
<evidence type="ECO:0000313" key="2">
    <source>
        <dbReference type="EMBL" id="ALN42012.1"/>
    </source>
</evidence>
<organism evidence="2">
    <name type="scientific">Cnaphalocrocis medinalis granulovirus</name>
    <dbReference type="NCBI Taxonomy" id="1750712"/>
    <lineage>
        <taxon>Viruses</taxon>
        <taxon>Viruses incertae sedis</taxon>
        <taxon>Naldaviricetes</taxon>
        <taxon>Lefavirales</taxon>
        <taxon>Baculoviridae</taxon>
        <taxon>Betabaculovirus</taxon>
        <taxon>Betabaculovirus cnamedinalis</taxon>
    </lineage>
</organism>
<accession>A0A0X9HJ25</accession>
<keyword evidence="1" id="KW-0472">Membrane</keyword>
<keyword evidence="2" id="KW-0067">ATP-binding</keyword>
<dbReference type="Pfam" id="PF04735">
    <property type="entry name" value="Baculo_helicase"/>
    <property type="match status" value="1"/>
</dbReference>
<reference evidence="2" key="1">
    <citation type="journal article" date="2016" name="PLoS ONE">
        <title>Genome of Cnaphalocrocis medinalis Granulovirus, the First Crambidae-Infecting Betabaculovirus Isolated from Rice Leaffolder to Sequenced.</title>
        <authorList>
            <person name="Han G."/>
            <person name="Xu J."/>
            <person name="Liu Q."/>
            <person name="Li C."/>
            <person name="Xu H."/>
            <person name="Lu Z."/>
        </authorList>
    </citation>
    <scope>NUCLEOTIDE SEQUENCE</scope>
</reference>
<keyword evidence="2" id="KW-0378">Hydrolase</keyword>
<dbReference type="InterPro" id="IPR006824">
    <property type="entry name" value="DNA_helicase_Baculovir"/>
</dbReference>
<dbReference type="EMBL" id="KP658210">
    <property type="protein sequence ID" value="ALN42012.1"/>
    <property type="molecule type" value="Genomic_DNA"/>
</dbReference>
<keyword evidence="2" id="KW-0547">Nucleotide-binding</keyword>
<proteinExistence type="predicted"/>
<dbReference type="GO" id="GO:0019079">
    <property type="term" value="P:viral genome replication"/>
    <property type="evidence" value="ECO:0007669"/>
    <property type="project" value="InterPro"/>
</dbReference>
<dbReference type="GO" id="GO:0003678">
    <property type="term" value="F:DNA helicase activity"/>
    <property type="evidence" value="ECO:0007669"/>
    <property type="project" value="InterPro"/>
</dbReference>